<accession>X1E420</accession>
<feature type="non-terminal residue" evidence="1">
    <location>
        <position position="118"/>
    </location>
</feature>
<evidence type="ECO:0000313" key="1">
    <source>
        <dbReference type="EMBL" id="GAH03413.1"/>
    </source>
</evidence>
<proteinExistence type="predicted"/>
<comment type="caution">
    <text evidence="1">The sequence shown here is derived from an EMBL/GenBank/DDBJ whole genome shotgun (WGS) entry which is preliminary data.</text>
</comment>
<sequence length="118" mass="12399">MTIHTLNSAKARSLSKTVYMLQLASATLSAPASFSVADVNAFILNLNGDNTKVTLASGASMSPTPVVSGLTSEGKSVVQALDLSDGGTFKLLEQTPEEYKTIKTAYKDKECRIVAITG</sequence>
<organism evidence="1">
    <name type="scientific">marine sediment metagenome</name>
    <dbReference type="NCBI Taxonomy" id="412755"/>
    <lineage>
        <taxon>unclassified sequences</taxon>
        <taxon>metagenomes</taxon>
        <taxon>ecological metagenomes</taxon>
    </lineage>
</organism>
<dbReference type="AlphaFoldDB" id="X1E420"/>
<name>X1E420_9ZZZZ</name>
<dbReference type="EMBL" id="BART01024352">
    <property type="protein sequence ID" value="GAH03413.1"/>
    <property type="molecule type" value="Genomic_DNA"/>
</dbReference>
<gene>
    <name evidence="1" type="ORF">S01H4_44023</name>
</gene>
<protein>
    <submittedName>
        <fullName evidence="1">Uncharacterized protein</fullName>
    </submittedName>
</protein>
<reference evidence="1" key="1">
    <citation type="journal article" date="2014" name="Front. Microbiol.">
        <title>High frequency of phylogenetically diverse reductive dehalogenase-homologous genes in deep subseafloor sedimentary metagenomes.</title>
        <authorList>
            <person name="Kawai M."/>
            <person name="Futagami T."/>
            <person name="Toyoda A."/>
            <person name="Takaki Y."/>
            <person name="Nishi S."/>
            <person name="Hori S."/>
            <person name="Arai W."/>
            <person name="Tsubouchi T."/>
            <person name="Morono Y."/>
            <person name="Uchiyama I."/>
            <person name="Ito T."/>
            <person name="Fujiyama A."/>
            <person name="Inagaki F."/>
            <person name="Takami H."/>
        </authorList>
    </citation>
    <scope>NUCLEOTIDE SEQUENCE</scope>
    <source>
        <strain evidence="1">Expedition CK06-06</strain>
    </source>
</reference>